<keyword evidence="2" id="KW-1185">Reference proteome</keyword>
<reference evidence="1 2" key="1">
    <citation type="submission" date="2019-03" db="EMBL/GenBank/DDBJ databases">
        <title>Genomic Encyclopedia of Archaeal and Bacterial Type Strains, Phase II (KMG-II): from individual species to whole genera.</title>
        <authorList>
            <person name="Goeker M."/>
        </authorList>
    </citation>
    <scope>NUCLEOTIDE SEQUENCE [LARGE SCALE GENOMIC DNA]</scope>
    <source>
        <strain evidence="1 2">DSM 15388</strain>
    </source>
</reference>
<protein>
    <submittedName>
        <fullName evidence="1">Uncharacterized protein</fullName>
    </submittedName>
</protein>
<dbReference type="RefSeq" id="WP_132702557.1">
    <property type="nucleotide sequence ID" value="NZ_SLZR01000013.1"/>
</dbReference>
<evidence type="ECO:0000313" key="1">
    <source>
        <dbReference type="EMBL" id="TCS39049.1"/>
    </source>
</evidence>
<organism evidence="1 2">
    <name type="scientific">Reinekea marinisedimentorum</name>
    <dbReference type="NCBI Taxonomy" id="230495"/>
    <lineage>
        <taxon>Bacteria</taxon>
        <taxon>Pseudomonadati</taxon>
        <taxon>Pseudomonadota</taxon>
        <taxon>Gammaproteobacteria</taxon>
        <taxon>Oceanospirillales</taxon>
        <taxon>Saccharospirillaceae</taxon>
        <taxon>Reinekea</taxon>
    </lineage>
</organism>
<dbReference type="EMBL" id="SLZR01000013">
    <property type="protein sequence ID" value="TCS39049.1"/>
    <property type="molecule type" value="Genomic_DNA"/>
</dbReference>
<gene>
    <name evidence="1" type="ORF">BCF53_11396</name>
</gene>
<dbReference type="AlphaFoldDB" id="A0A4R3I4Y7"/>
<name>A0A4R3I4Y7_9GAMM</name>
<evidence type="ECO:0000313" key="2">
    <source>
        <dbReference type="Proteomes" id="UP000295793"/>
    </source>
</evidence>
<sequence length="258" mass="30663">MNDFINAFPEVKTDEWISHREKSWSAVVDQEEKELRKKQLKSLKSYYFLAEIDDDLPLIENMFDLANCFPIQTKKGLDYFYQEMLVCENEDDARDVVDAELRQTFISSSNWGRTESEFLSHAEYFWGKEYRPEPKDLLVGGVDYSYSIDSSFAIQHMAYAFVWVFRCKSYAGSFASYMVKMYPYFLSVQKYIESLDDEATKLINILFKTMKKYLNEVEKYEYFNHETYVFLKEFVCDLESEDSPISDFLVDSWKNVKL</sequence>
<dbReference type="Proteomes" id="UP000295793">
    <property type="component" value="Unassembled WGS sequence"/>
</dbReference>
<accession>A0A4R3I4Y7</accession>
<comment type="caution">
    <text evidence="1">The sequence shown here is derived from an EMBL/GenBank/DDBJ whole genome shotgun (WGS) entry which is preliminary data.</text>
</comment>
<proteinExistence type="predicted"/>